<dbReference type="HOGENOM" id="CLU_065993_0_0_6"/>
<evidence type="ECO:0000256" key="2">
    <source>
        <dbReference type="PIRSR" id="PIRSR000443-1"/>
    </source>
</evidence>
<evidence type="ECO:0000259" key="3">
    <source>
        <dbReference type="Pfam" id="PF00561"/>
    </source>
</evidence>
<dbReference type="InterPro" id="IPR008220">
    <property type="entry name" value="HAT_MetX-like"/>
</dbReference>
<dbReference type="EMBL" id="CP003415">
    <property type="protein sequence ID" value="AFI88569.1"/>
    <property type="molecule type" value="Genomic_DNA"/>
</dbReference>
<protein>
    <submittedName>
        <fullName evidence="4">Homoserine O-acetyltransferase</fullName>
    </submittedName>
</protein>
<dbReference type="eggNOG" id="COG2021">
    <property type="taxonomic scope" value="Bacteria"/>
</dbReference>
<dbReference type="SUPFAM" id="SSF53474">
    <property type="entry name" value="alpha/beta-Hydrolases"/>
    <property type="match status" value="1"/>
</dbReference>
<dbReference type="AlphaFoldDB" id="A0A0H3HYV6"/>
<feature type="active site" evidence="2">
    <location>
        <position position="338"/>
    </location>
</feature>
<dbReference type="PANTHER" id="PTHR32268">
    <property type="entry name" value="HOMOSERINE O-ACETYLTRANSFERASE"/>
    <property type="match status" value="1"/>
</dbReference>
<feature type="active site" description="Nucleophile" evidence="2">
    <location>
        <position position="163"/>
    </location>
</feature>
<proteinExistence type="predicted"/>
<evidence type="ECO:0000313" key="4">
    <source>
        <dbReference type="EMBL" id="AFI88569.1"/>
    </source>
</evidence>
<name>A0A0H3HYV6_PECPM</name>
<dbReference type="PIRSF" id="PIRSF000443">
    <property type="entry name" value="Homoser_Ac_trans"/>
    <property type="match status" value="1"/>
</dbReference>
<dbReference type="GO" id="GO:0009086">
    <property type="term" value="P:methionine biosynthetic process"/>
    <property type="evidence" value="ECO:0007669"/>
    <property type="project" value="TreeGrafter"/>
</dbReference>
<dbReference type="Gene3D" id="3.40.50.1820">
    <property type="entry name" value="alpha/beta hydrolase"/>
    <property type="match status" value="1"/>
</dbReference>
<dbReference type="STRING" id="1905730.W5S_0442"/>
<dbReference type="GO" id="GO:0009092">
    <property type="term" value="P:homoserine metabolic process"/>
    <property type="evidence" value="ECO:0007669"/>
    <property type="project" value="TreeGrafter"/>
</dbReference>
<reference evidence="4 5" key="1">
    <citation type="journal article" date="2012" name="J. Bacteriol.">
        <title>Genome sequence of Pectobacterium sp. strain SCC3193.</title>
        <authorList>
            <person name="Koskinen J.P."/>
            <person name="Laine P."/>
            <person name="Niemi O."/>
            <person name="Nykyri J."/>
            <person name="Harjunpaa H."/>
            <person name="Auvinen P."/>
            <person name="Paulin L."/>
            <person name="Pirhonen M."/>
            <person name="Palva T."/>
            <person name="Holm L."/>
        </authorList>
    </citation>
    <scope>NUCLEOTIDE SEQUENCE [LARGE SCALE GENOMIC DNA]</scope>
    <source>
        <strain evidence="4 5">SCC3193</strain>
    </source>
</reference>
<sequence length="366" mass="40605">MITEELFMVNRILSGVVGAFLLMLSPLTYAQINFSAPQEGDWIAPEFTFSSGEKLKDLRIHYYTLGDKTKPAVLLLHGTNQPIKALLANGFGGELFGPGQALDSSKYFIIMPESIGSGKSSKPSDGLRMAFPQYDYNDMVQAQYRLIKEGLGINHLRLVMGYSMGGMQTWLWGEKYPDMMDALVPMASLPNELSGRNWMMRRILIESIKNDPAWNNGDYTQQPPTLKTASIMFSIATTGGTLAYQSKAPTRAQADKLVEDRLAAPSSSDANDFIYIWGSSANYNAAPELNKIKAPVLVINSADDERNPVETGILDNELKKIKQATVFLIPASSETSGHGTMMSAKFYKDELQRFLDKNQSQKKNKK</sequence>
<dbReference type="Pfam" id="PF00561">
    <property type="entry name" value="Abhydrolase_1"/>
    <property type="match status" value="1"/>
</dbReference>
<dbReference type="NCBIfam" id="NF005071">
    <property type="entry name" value="PRK06489.1"/>
    <property type="match status" value="1"/>
</dbReference>
<dbReference type="InterPro" id="IPR000073">
    <property type="entry name" value="AB_hydrolase_1"/>
</dbReference>
<dbReference type="PANTHER" id="PTHR32268:SF11">
    <property type="entry name" value="HOMOSERINE O-ACETYLTRANSFERASE"/>
    <property type="match status" value="1"/>
</dbReference>
<feature type="domain" description="AB hydrolase-1" evidence="3">
    <location>
        <begin position="71"/>
        <end position="330"/>
    </location>
</feature>
<evidence type="ECO:0000313" key="5">
    <source>
        <dbReference type="Proteomes" id="UP000008044"/>
    </source>
</evidence>
<keyword evidence="1" id="KW-0808">Transferase</keyword>
<accession>A0A0H3HYV6</accession>
<organism evidence="4 5">
    <name type="scientific">Pectobacterium parmentieri</name>
    <dbReference type="NCBI Taxonomy" id="1905730"/>
    <lineage>
        <taxon>Bacteria</taxon>
        <taxon>Pseudomonadati</taxon>
        <taxon>Pseudomonadota</taxon>
        <taxon>Gammaproteobacteria</taxon>
        <taxon>Enterobacterales</taxon>
        <taxon>Pectobacteriaceae</taxon>
        <taxon>Pectobacterium</taxon>
    </lineage>
</organism>
<dbReference type="PATRIC" id="fig|1166016.3.peg.448"/>
<gene>
    <name evidence="4" type="ordered locus">W5S_0442</name>
</gene>
<dbReference type="InterPro" id="IPR029058">
    <property type="entry name" value="AB_hydrolase_fold"/>
</dbReference>
<dbReference type="GO" id="GO:0004414">
    <property type="term" value="F:homoserine O-acetyltransferase activity"/>
    <property type="evidence" value="ECO:0007669"/>
    <property type="project" value="TreeGrafter"/>
</dbReference>
<feature type="active site" evidence="2">
    <location>
        <position position="304"/>
    </location>
</feature>
<dbReference type="KEGG" id="pec:W5S_0442"/>
<dbReference type="Proteomes" id="UP000008044">
    <property type="component" value="Chromosome"/>
</dbReference>
<evidence type="ECO:0000256" key="1">
    <source>
        <dbReference type="ARBA" id="ARBA00022679"/>
    </source>
</evidence>